<protein>
    <recommendedName>
        <fullName evidence="5">Spaetzle domain-containing protein</fullName>
    </recommendedName>
</protein>
<dbReference type="Gene3D" id="2.10.90.10">
    <property type="entry name" value="Cystine-knot cytokines"/>
    <property type="match status" value="1"/>
</dbReference>
<dbReference type="SUPFAM" id="SSF57501">
    <property type="entry name" value="Cystine-knot cytokines"/>
    <property type="match status" value="1"/>
</dbReference>
<feature type="compositionally biased region" description="Polar residues" evidence="4">
    <location>
        <begin position="391"/>
        <end position="405"/>
    </location>
</feature>
<organism evidence="6 7">
    <name type="scientific">Tigriopus californicus</name>
    <name type="common">Marine copepod</name>
    <dbReference type="NCBI Taxonomy" id="6832"/>
    <lineage>
        <taxon>Eukaryota</taxon>
        <taxon>Metazoa</taxon>
        <taxon>Ecdysozoa</taxon>
        <taxon>Arthropoda</taxon>
        <taxon>Crustacea</taxon>
        <taxon>Multicrustacea</taxon>
        <taxon>Hexanauplia</taxon>
        <taxon>Copepoda</taxon>
        <taxon>Harpacticoida</taxon>
        <taxon>Harpacticidae</taxon>
        <taxon>Tigriopus</taxon>
    </lineage>
</organism>
<dbReference type="InterPro" id="IPR032104">
    <property type="entry name" value="Spaetzle"/>
</dbReference>
<feature type="region of interest" description="Disordered" evidence="4">
    <location>
        <begin position="523"/>
        <end position="558"/>
    </location>
</feature>
<sequence>MFNLTTVFLNEGDPSHEAVDLAELLQRADVEHYYYDHPSPLDTFDGGSGEDADEIGKDNDGLSLISHQRLKLNSLKERVENLIYRQMDKSAEPEPQEIEETPDNNNINSNRKWRKNPDLLASKSSTYYQNYLAKKVQRELENLNTPNHQDQQVPVSRNPGSQQTLFRTGGHEESALSLEDLDVNALFGNGDKLDSQITPREIHAKDDDSSELRESVMNQILDVDQIEFGSRTVPLSEPAYSDENAAIDYGLDYGDVSAGDDVRLTEFLFRPNVSSNSDQRAITATVIEIRSSVSDSSELQSALDALESREESYHLDESLEDPLQDIEDVVPNANRRIDVGEVDFQDPDIRYTSSDRIRLHLPQHEPRSGKTQIKPRVMIRKPLNARQPVFHQQGQYPQEPRQTVQKPHETKRPRYRRPTTRTNVKDRAEKANPAPVLRQRVPLQSLVSSNPTPLPQILIPDVPPSNSNVPQKQSHDPPTRIVYQDFNSPTSSPPNFPVLSLTSLPPDFFELKPMRSASNLMPLRGVPTGSNLNATTANTPIETTTDSPTTIGPPSSSVVNPFLRKVKTTGQPHFEGVNEAPETVSTVSSAPKETTLRPARPHLPPHVLQLGLLSRKPDFNSPLESQGRVRVPSRARPTPYQPNFSDQLPANRRNDDEASEPPFKGPFNVREPPQLGVRPFDPRDENRRVPQTTYDPNLDEAVYVTEPSVRSQPPSTNLGTRRKYAAARPRRPRPRVAGKRLPKPYSGPFAWIVQAFAPARTPRVAQARREGRSRKLETAKKRATCPTRKLFIRPRVAFSVKGQWMYIVNLPRGPAHQRILSEECLTDHCQGGCAKERSHRNESLCELQFVQKRLVALAVDGKRLISELFWIPSTCKCQTSEIQW</sequence>
<dbReference type="InterPro" id="IPR052444">
    <property type="entry name" value="Spz/Toll_ligand-like"/>
</dbReference>
<feature type="compositionally biased region" description="Low complexity" evidence="4">
    <location>
        <begin position="533"/>
        <end position="557"/>
    </location>
</feature>
<feature type="domain" description="Spaetzle" evidence="5">
    <location>
        <begin position="784"/>
        <end position="878"/>
    </location>
</feature>
<dbReference type="PANTHER" id="PTHR23199:SF16">
    <property type="entry name" value="PROTEIN SPAETZLE 5"/>
    <property type="match status" value="1"/>
</dbReference>
<evidence type="ECO:0000313" key="7">
    <source>
        <dbReference type="Proteomes" id="UP000318571"/>
    </source>
</evidence>
<feature type="region of interest" description="Disordered" evidence="4">
    <location>
        <begin position="391"/>
        <end position="433"/>
    </location>
</feature>
<dbReference type="GO" id="GO:0005121">
    <property type="term" value="F:Toll binding"/>
    <property type="evidence" value="ECO:0007669"/>
    <property type="project" value="TreeGrafter"/>
</dbReference>
<reference evidence="6 7" key="1">
    <citation type="journal article" date="2018" name="Nat. Ecol. Evol.">
        <title>Genomic signatures of mitonuclear coevolution across populations of Tigriopus californicus.</title>
        <authorList>
            <person name="Barreto F.S."/>
            <person name="Watson E.T."/>
            <person name="Lima T.G."/>
            <person name="Willett C.S."/>
            <person name="Edmands S."/>
            <person name="Li W."/>
            <person name="Burton R.S."/>
        </authorList>
    </citation>
    <scope>NUCLEOTIDE SEQUENCE [LARGE SCALE GENOMIC DNA]</scope>
    <source>
        <strain evidence="6 7">San Diego</strain>
    </source>
</reference>
<evidence type="ECO:0000256" key="3">
    <source>
        <dbReference type="ARBA" id="ARBA00023180"/>
    </source>
</evidence>
<keyword evidence="2" id="KW-1015">Disulfide bond</keyword>
<dbReference type="InterPro" id="IPR029034">
    <property type="entry name" value="Cystine-knot_cytokine"/>
</dbReference>
<dbReference type="Pfam" id="PF16077">
    <property type="entry name" value="Spaetzle"/>
    <property type="match status" value="1"/>
</dbReference>
<keyword evidence="1" id="KW-0732">Signal</keyword>
<evidence type="ECO:0000259" key="5">
    <source>
        <dbReference type="Pfam" id="PF16077"/>
    </source>
</evidence>
<gene>
    <name evidence="6" type="ORF">TCAL_11845</name>
</gene>
<dbReference type="GO" id="GO:0008083">
    <property type="term" value="F:growth factor activity"/>
    <property type="evidence" value="ECO:0007669"/>
    <property type="project" value="TreeGrafter"/>
</dbReference>
<dbReference type="AlphaFoldDB" id="A0A553PU32"/>
<feature type="region of interest" description="Disordered" evidence="4">
    <location>
        <begin position="86"/>
        <end position="118"/>
    </location>
</feature>
<name>A0A553PU32_TIGCA</name>
<dbReference type="GO" id="GO:0045087">
    <property type="term" value="P:innate immune response"/>
    <property type="evidence" value="ECO:0007669"/>
    <property type="project" value="TreeGrafter"/>
</dbReference>
<comment type="caution">
    <text evidence="6">The sequence shown here is derived from an EMBL/GenBank/DDBJ whole genome shotgun (WGS) entry which is preliminary data.</text>
</comment>
<feature type="compositionally biased region" description="Basic residues" evidence="4">
    <location>
        <begin position="720"/>
        <end position="741"/>
    </location>
</feature>
<feature type="compositionally biased region" description="Polar residues" evidence="4">
    <location>
        <begin position="708"/>
        <end position="719"/>
    </location>
</feature>
<feature type="compositionally biased region" description="Polar residues" evidence="4">
    <location>
        <begin position="583"/>
        <end position="592"/>
    </location>
</feature>
<evidence type="ECO:0000256" key="1">
    <source>
        <dbReference type="ARBA" id="ARBA00022729"/>
    </source>
</evidence>
<proteinExistence type="predicted"/>
<dbReference type="Proteomes" id="UP000318571">
    <property type="component" value="Chromosome 12"/>
</dbReference>
<dbReference type="GO" id="GO:0005615">
    <property type="term" value="C:extracellular space"/>
    <property type="evidence" value="ECO:0007669"/>
    <property type="project" value="UniProtKB-ARBA"/>
</dbReference>
<feature type="region of interest" description="Disordered" evidence="4">
    <location>
        <begin position="572"/>
        <end position="741"/>
    </location>
</feature>
<accession>A0A553PU32</accession>
<evidence type="ECO:0000256" key="4">
    <source>
        <dbReference type="SAM" id="MobiDB-lite"/>
    </source>
</evidence>
<keyword evidence="7" id="KW-1185">Reference proteome</keyword>
<evidence type="ECO:0000256" key="2">
    <source>
        <dbReference type="ARBA" id="ARBA00023157"/>
    </source>
</evidence>
<dbReference type="STRING" id="6832.A0A553PU32"/>
<keyword evidence="3" id="KW-0325">Glycoprotein</keyword>
<dbReference type="PANTHER" id="PTHR23199">
    <property type="entry name" value="NEUROTROPHIN 1-RELATED"/>
    <property type="match status" value="1"/>
</dbReference>
<dbReference type="GO" id="GO:0021556">
    <property type="term" value="P:central nervous system formation"/>
    <property type="evidence" value="ECO:0007669"/>
    <property type="project" value="TreeGrafter"/>
</dbReference>
<dbReference type="EMBL" id="VCGU01000001">
    <property type="protein sequence ID" value="TRY81176.1"/>
    <property type="molecule type" value="Genomic_DNA"/>
</dbReference>
<evidence type="ECO:0000313" key="6">
    <source>
        <dbReference type="EMBL" id="TRY81176.1"/>
    </source>
</evidence>